<evidence type="ECO:0000313" key="9">
    <source>
        <dbReference type="Proteomes" id="UP000247978"/>
    </source>
</evidence>
<dbReference type="AlphaFoldDB" id="A0A2V3WBQ6"/>
<keyword evidence="3 6" id="KW-0812">Transmembrane</keyword>
<name>A0A2V3WBQ6_9BACI</name>
<keyword evidence="5 6" id="KW-0472">Membrane</keyword>
<evidence type="ECO:0000313" key="8">
    <source>
        <dbReference type="EMBL" id="PXW89595.1"/>
    </source>
</evidence>
<dbReference type="InterPro" id="IPR027379">
    <property type="entry name" value="CLS_N"/>
</dbReference>
<accession>A0A2V3WBQ6</accession>
<dbReference type="Proteomes" id="UP000247978">
    <property type="component" value="Unassembled WGS sequence"/>
</dbReference>
<dbReference type="OrthoDB" id="3243324at2"/>
<evidence type="ECO:0000256" key="1">
    <source>
        <dbReference type="ARBA" id="ARBA00004651"/>
    </source>
</evidence>
<keyword evidence="4 6" id="KW-1133">Transmembrane helix</keyword>
<keyword evidence="9" id="KW-1185">Reference proteome</keyword>
<proteinExistence type="predicted"/>
<evidence type="ECO:0000256" key="4">
    <source>
        <dbReference type="ARBA" id="ARBA00022989"/>
    </source>
</evidence>
<reference evidence="8 9" key="1">
    <citation type="submission" date="2018-05" db="EMBL/GenBank/DDBJ databases">
        <title>Genomic Encyclopedia of Type Strains, Phase IV (KMG-IV): sequencing the most valuable type-strain genomes for metagenomic binning, comparative biology and taxonomic classification.</title>
        <authorList>
            <person name="Goeker M."/>
        </authorList>
    </citation>
    <scope>NUCLEOTIDE SEQUENCE [LARGE SCALE GENOMIC DNA]</scope>
    <source>
        <strain evidence="8 9">DSM 28556</strain>
    </source>
</reference>
<dbReference type="GO" id="GO:0005886">
    <property type="term" value="C:plasma membrane"/>
    <property type="evidence" value="ECO:0007669"/>
    <property type="project" value="UniProtKB-SubCell"/>
</dbReference>
<evidence type="ECO:0000256" key="2">
    <source>
        <dbReference type="ARBA" id="ARBA00022475"/>
    </source>
</evidence>
<evidence type="ECO:0000256" key="3">
    <source>
        <dbReference type="ARBA" id="ARBA00022692"/>
    </source>
</evidence>
<protein>
    <submittedName>
        <fullName evidence="8">Phospholipase D-like protein</fullName>
    </submittedName>
</protein>
<feature type="transmembrane region" description="Helical" evidence="6">
    <location>
        <begin position="40"/>
        <end position="61"/>
    </location>
</feature>
<feature type="transmembrane region" description="Helical" evidence="6">
    <location>
        <begin position="7"/>
        <end position="28"/>
    </location>
</feature>
<evidence type="ECO:0000256" key="5">
    <source>
        <dbReference type="ARBA" id="ARBA00023136"/>
    </source>
</evidence>
<dbReference type="Pfam" id="PF13396">
    <property type="entry name" value="PLDc_N"/>
    <property type="match status" value="1"/>
</dbReference>
<dbReference type="EMBL" id="QJJQ01000002">
    <property type="protein sequence ID" value="PXW89595.1"/>
    <property type="molecule type" value="Genomic_DNA"/>
</dbReference>
<evidence type="ECO:0000256" key="6">
    <source>
        <dbReference type="SAM" id="Phobius"/>
    </source>
</evidence>
<evidence type="ECO:0000259" key="7">
    <source>
        <dbReference type="Pfam" id="PF13396"/>
    </source>
</evidence>
<dbReference type="RefSeq" id="WP_110394301.1">
    <property type="nucleotide sequence ID" value="NZ_JBHUHB010000001.1"/>
</dbReference>
<keyword evidence="2" id="KW-1003">Cell membrane</keyword>
<sequence>MEVLAEINWGIIAPIIVIQMILMIVAFIDWIKVEKTNGPKLLWLFIILLITTFGPILYFIIGRKER</sequence>
<comment type="caution">
    <text evidence="8">The sequence shown here is derived from an EMBL/GenBank/DDBJ whole genome shotgun (WGS) entry which is preliminary data.</text>
</comment>
<feature type="domain" description="Cardiolipin synthase N-terminal" evidence="7">
    <location>
        <begin position="21"/>
        <end position="63"/>
    </location>
</feature>
<comment type="subcellular location">
    <subcellularLocation>
        <location evidence="1">Cell membrane</location>
        <topology evidence="1">Multi-pass membrane protein</topology>
    </subcellularLocation>
</comment>
<organism evidence="8 9">
    <name type="scientific">Pseudogracilibacillus auburnensis</name>
    <dbReference type="NCBI Taxonomy" id="1494959"/>
    <lineage>
        <taxon>Bacteria</taxon>
        <taxon>Bacillati</taxon>
        <taxon>Bacillota</taxon>
        <taxon>Bacilli</taxon>
        <taxon>Bacillales</taxon>
        <taxon>Bacillaceae</taxon>
        <taxon>Pseudogracilibacillus</taxon>
    </lineage>
</organism>
<gene>
    <name evidence="8" type="ORF">DFR56_102373</name>
</gene>